<keyword evidence="2" id="KW-1185">Reference proteome</keyword>
<evidence type="ECO:0000313" key="1">
    <source>
        <dbReference type="EMBL" id="QGJ95031.1"/>
    </source>
</evidence>
<proteinExistence type="predicted"/>
<accession>A0A649VS06</accession>
<dbReference type="EMBL" id="MN586040">
    <property type="protein sequence ID" value="QGJ95031.1"/>
    <property type="molecule type" value="Genomic_DNA"/>
</dbReference>
<protein>
    <submittedName>
        <fullName evidence="1">Uncharacterized protein</fullName>
    </submittedName>
</protein>
<dbReference type="RefSeq" id="YP_010059646.1">
    <property type="nucleotide sequence ID" value="NC_054726.1"/>
</dbReference>
<reference evidence="1 2" key="1">
    <citation type="submission" date="2019-10" db="EMBL/GenBank/DDBJ databases">
        <authorList>
            <person name="Garlena R.A."/>
            <person name="Russell D.A."/>
            <person name="Pope W.H."/>
            <person name="Jacobs-Sera D."/>
            <person name="Hatfull G.F."/>
        </authorList>
    </citation>
    <scope>NUCLEOTIDE SEQUENCE [LARGE SCALE GENOMIC DNA]</scope>
</reference>
<gene>
    <name evidence="1" type="primary">171</name>
    <name evidence="1" type="ORF">SEA_STORMAGEDDON_171</name>
</gene>
<dbReference type="KEGG" id="vg:64766878"/>
<evidence type="ECO:0000313" key="2">
    <source>
        <dbReference type="Proteomes" id="UP000423065"/>
    </source>
</evidence>
<organism evidence="1 2">
    <name type="scientific">Gordonia phage Stormageddon</name>
    <dbReference type="NCBI Taxonomy" id="2656541"/>
    <lineage>
        <taxon>Viruses</taxon>
        <taxon>Duplodnaviria</taxon>
        <taxon>Heunggongvirae</taxon>
        <taxon>Uroviricota</taxon>
        <taxon>Caudoviricetes</taxon>
        <taxon>Stormageddonvirus</taxon>
        <taxon>Stormageddonvirus Stormageddon</taxon>
    </lineage>
</organism>
<dbReference type="Proteomes" id="UP000423065">
    <property type="component" value="Segment"/>
</dbReference>
<sequence length="30" mass="3444">MADEVIEDIDIDMRGDVGYWLEGRDAESDK</sequence>
<name>A0A649VS06_9CAUD</name>
<dbReference type="GeneID" id="64766878"/>